<dbReference type="Pfam" id="PF02990">
    <property type="entry name" value="EMP70"/>
    <property type="match status" value="1"/>
</dbReference>
<dbReference type="SUPFAM" id="SSF103473">
    <property type="entry name" value="MFS general substrate transporter"/>
    <property type="match status" value="1"/>
</dbReference>
<feature type="transmembrane region" description="Helical" evidence="7">
    <location>
        <begin position="429"/>
        <end position="458"/>
    </location>
</feature>
<dbReference type="GO" id="GO:0072657">
    <property type="term" value="P:protein localization to membrane"/>
    <property type="evidence" value="ECO:0007669"/>
    <property type="project" value="TreeGrafter"/>
</dbReference>
<dbReference type="AlphaFoldDB" id="A0A7S1YQJ7"/>
<evidence type="ECO:0000256" key="5">
    <source>
        <dbReference type="ARBA" id="ARBA00022989"/>
    </source>
</evidence>
<evidence type="ECO:0000256" key="6">
    <source>
        <dbReference type="ARBA" id="ARBA00023136"/>
    </source>
</evidence>
<feature type="chain" id="PRO_5031593701" description="Transmembrane 9 superfamily member" evidence="7">
    <location>
        <begin position="27"/>
        <end position="663"/>
    </location>
</feature>
<comment type="subcellular location">
    <subcellularLocation>
        <location evidence="1">Membrane</location>
        <topology evidence="1">Multi-pass membrane protein</topology>
    </subcellularLocation>
</comment>
<feature type="transmembrane region" description="Helical" evidence="7">
    <location>
        <begin position="362"/>
        <end position="390"/>
    </location>
</feature>
<feature type="transmembrane region" description="Helical" evidence="7">
    <location>
        <begin position="290"/>
        <end position="312"/>
    </location>
</feature>
<sequence>MKRSGIAAAALTATCAISLLSSPVSGFYMPGVHPLTFTPGDEVPMKVNAMTSIRTQLPRDYYRLPFCQPTGGPKMSSENLGEFLTGNKVQNSPYTINMLREVYCQILCQVKLDKYEAKSLKMHIQYGYHNNWIIDNLPSASLGLSEIGQKQKHYAGGFPLGFVSSEDKSVYIYNHVKIVIDYHRPETTSTSTSGYRVVGFAVEPMSIEHRFLGGYEWDGESSDGYTKQVSTCTAGDHMDRNDILTNQIVEVGEKILYTYDVKWVESPVTWASRWDVYLNEDHLVPAKVHWYSIVNSIMVVFFLSLLVISILVRNLKRDIAGYNAGYNAVSVLVDEEDDDEEDETGWKLVHADVFRPPSTFPLIYCAFVGTGTQIAFAALFSIIFSAIGFLNPARRGSLMIAVLLFYMISGCIAGYVSSRLYKAFRGRQWQLCTIATATIFPGTCFVVFLFFNIILFFFHSSASVPFLDVIIVASLWCCVSIPLVFMGAFFGYKQESIEFPTNTSSVARQIPEPTNFLLNPKLCMIAAGLGPFAATYVELFFIMTSLWMDQFYYVFGFTLIVYFILIVTCAEMTILVLYWQLCAENHRWWWFTFFTAGSTSLYTMVYSIFWFQGLQPSRMMITYMLYFGYMFLISYGILLLTGAIGVLSGLWFTRKIFGSIKVD</sequence>
<dbReference type="EMBL" id="HBGN01004348">
    <property type="protein sequence ID" value="CAD9316477.1"/>
    <property type="molecule type" value="Transcribed_RNA"/>
</dbReference>
<feature type="transmembrane region" description="Helical" evidence="7">
    <location>
        <begin position="588"/>
        <end position="611"/>
    </location>
</feature>
<proteinExistence type="inferred from homology"/>
<evidence type="ECO:0000256" key="3">
    <source>
        <dbReference type="ARBA" id="ARBA00022692"/>
    </source>
</evidence>
<evidence type="ECO:0000256" key="4">
    <source>
        <dbReference type="ARBA" id="ARBA00022729"/>
    </source>
</evidence>
<keyword evidence="4 7" id="KW-0732">Signal</keyword>
<dbReference type="PANTHER" id="PTHR10766:SF111">
    <property type="entry name" value="TRANSMEMBRANE 9 SUPERFAMILY MEMBER 2"/>
    <property type="match status" value="1"/>
</dbReference>
<feature type="signal peptide" evidence="7">
    <location>
        <begin position="1"/>
        <end position="26"/>
    </location>
</feature>
<organism evidence="8">
    <name type="scientific">Ditylum brightwellii</name>
    <dbReference type="NCBI Taxonomy" id="49249"/>
    <lineage>
        <taxon>Eukaryota</taxon>
        <taxon>Sar</taxon>
        <taxon>Stramenopiles</taxon>
        <taxon>Ochrophyta</taxon>
        <taxon>Bacillariophyta</taxon>
        <taxon>Mediophyceae</taxon>
        <taxon>Lithodesmiophycidae</taxon>
        <taxon>Lithodesmiales</taxon>
        <taxon>Lithodesmiaceae</taxon>
        <taxon>Ditylum</taxon>
    </lineage>
</organism>
<gene>
    <name evidence="8" type="ORF">DBRI1063_LOCUS2884</name>
</gene>
<dbReference type="PANTHER" id="PTHR10766">
    <property type="entry name" value="TRANSMEMBRANE 9 SUPERFAMILY PROTEIN"/>
    <property type="match status" value="1"/>
</dbReference>
<protein>
    <recommendedName>
        <fullName evidence="7">Transmembrane 9 superfamily member</fullName>
    </recommendedName>
</protein>
<name>A0A7S1YQJ7_9STRA</name>
<reference evidence="8" key="1">
    <citation type="submission" date="2021-01" db="EMBL/GenBank/DDBJ databases">
        <authorList>
            <person name="Corre E."/>
            <person name="Pelletier E."/>
            <person name="Niang G."/>
            <person name="Scheremetjew M."/>
            <person name="Finn R."/>
            <person name="Kale V."/>
            <person name="Holt S."/>
            <person name="Cochrane G."/>
            <person name="Meng A."/>
            <person name="Brown T."/>
            <person name="Cohen L."/>
        </authorList>
    </citation>
    <scope>NUCLEOTIDE SEQUENCE</scope>
    <source>
        <strain evidence="8">Pop2</strain>
    </source>
</reference>
<dbReference type="InterPro" id="IPR036259">
    <property type="entry name" value="MFS_trans_sf"/>
</dbReference>
<evidence type="ECO:0000313" key="8">
    <source>
        <dbReference type="EMBL" id="CAD9316477.1"/>
    </source>
</evidence>
<keyword evidence="3 7" id="KW-0812">Transmembrane</keyword>
<evidence type="ECO:0000256" key="7">
    <source>
        <dbReference type="RuleBase" id="RU363079"/>
    </source>
</evidence>
<keyword evidence="5 7" id="KW-1133">Transmembrane helix</keyword>
<keyword evidence="6 7" id="KW-0472">Membrane</keyword>
<dbReference type="InterPro" id="IPR004240">
    <property type="entry name" value="EMP70"/>
</dbReference>
<evidence type="ECO:0000256" key="2">
    <source>
        <dbReference type="ARBA" id="ARBA00005227"/>
    </source>
</evidence>
<dbReference type="GO" id="GO:0016020">
    <property type="term" value="C:membrane"/>
    <property type="evidence" value="ECO:0007669"/>
    <property type="project" value="UniProtKB-SubCell"/>
</dbReference>
<accession>A0A7S1YQJ7</accession>
<comment type="similarity">
    <text evidence="2 7">Belongs to the nonaspanin (TM9SF) (TC 9.A.2) family.</text>
</comment>
<evidence type="ECO:0000256" key="1">
    <source>
        <dbReference type="ARBA" id="ARBA00004141"/>
    </source>
</evidence>
<feature type="transmembrane region" description="Helical" evidence="7">
    <location>
        <begin position="396"/>
        <end position="417"/>
    </location>
</feature>
<feature type="transmembrane region" description="Helical" evidence="7">
    <location>
        <begin position="623"/>
        <end position="652"/>
    </location>
</feature>
<dbReference type="GO" id="GO:0005737">
    <property type="term" value="C:cytoplasm"/>
    <property type="evidence" value="ECO:0007669"/>
    <property type="project" value="UniProtKB-ARBA"/>
</dbReference>
<feature type="transmembrane region" description="Helical" evidence="7">
    <location>
        <begin position="522"/>
        <end position="547"/>
    </location>
</feature>
<feature type="transmembrane region" description="Helical" evidence="7">
    <location>
        <begin position="470"/>
        <end position="492"/>
    </location>
</feature>
<feature type="transmembrane region" description="Helical" evidence="7">
    <location>
        <begin position="553"/>
        <end position="579"/>
    </location>
</feature>